<dbReference type="PROSITE" id="PS50896">
    <property type="entry name" value="LISH"/>
    <property type="match status" value="1"/>
</dbReference>
<dbReference type="PANTHER" id="PTHR22838:SF0">
    <property type="entry name" value="WD REPEAT-CONTAINING PROTEIN 26"/>
    <property type="match status" value="1"/>
</dbReference>
<accession>A0AAD8EKV9</accession>
<dbReference type="GO" id="GO:0043161">
    <property type="term" value="P:proteasome-mediated ubiquitin-dependent protein catabolic process"/>
    <property type="evidence" value="ECO:0007669"/>
    <property type="project" value="TreeGrafter"/>
</dbReference>
<gene>
    <name evidence="9" type="ORF">L9F63_014140</name>
</gene>
<keyword evidence="10" id="KW-1185">Reference proteome</keyword>
<dbReference type="InterPro" id="IPR054532">
    <property type="entry name" value="TPL_SMU1_LisH-like"/>
</dbReference>
<organism evidence="9 10">
    <name type="scientific">Diploptera punctata</name>
    <name type="common">Pacific beetle cockroach</name>
    <dbReference type="NCBI Taxonomy" id="6984"/>
    <lineage>
        <taxon>Eukaryota</taxon>
        <taxon>Metazoa</taxon>
        <taxon>Ecdysozoa</taxon>
        <taxon>Arthropoda</taxon>
        <taxon>Hexapoda</taxon>
        <taxon>Insecta</taxon>
        <taxon>Pterygota</taxon>
        <taxon>Neoptera</taxon>
        <taxon>Polyneoptera</taxon>
        <taxon>Dictyoptera</taxon>
        <taxon>Blattodea</taxon>
        <taxon>Blaberoidea</taxon>
        <taxon>Blaberidae</taxon>
        <taxon>Diplopterinae</taxon>
        <taxon>Diploptera</taxon>
    </lineage>
</organism>
<keyword evidence="3" id="KW-0963">Cytoplasm</keyword>
<dbReference type="InterPro" id="IPR006594">
    <property type="entry name" value="LisH"/>
</dbReference>
<evidence type="ECO:0000256" key="4">
    <source>
        <dbReference type="ARBA" id="ARBA00022574"/>
    </source>
</evidence>
<evidence type="ECO:0000259" key="8">
    <source>
        <dbReference type="Pfam" id="PF17814"/>
    </source>
</evidence>
<reference evidence="9" key="2">
    <citation type="submission" date="2023-05" db="EMBL/GenBank/DDBJ databases">
        <authorList>
            <person name="Fouks B."/>
        </authorList>
    </citation>
    <scope>NUCLEOTIDE SEQUENCE</scope>
    <source>
        <strain evidence="9">Stay&amp;Tobe</strain>
        <tissue evidence="9">Testes</tissue>
    </source>
</reference>
<keyword evidence="6" id="KW-0496">Mitochondrion</keyword>
<evidence type="ECO:0000256" key="2">
    <source>
        <dbReference type="ARBA" id="ARBA00004496"/>
    </source>
</evidence>
<reference evidence="9" key="1">
    <citation type="journal article" date="2023" name="IScience">
        <title>Live-bearing cockroach genome reveals convergent evolutionary mechanisms linked to viviparity in insects and beyond.</title>
        <authorList>
            <person name="Fouks B."/>
            <person name="Harrison M.C."/>
            <person name="Mikhailova A.A."/>
            <person name="Marchal E."/>
            <person name="English S."/>
            <person name="Carruthers M."/>
            <person name="Jennings E.C."/>
            <person name="Chiamaka E.L."/>
            <person name="Frigard R.A."/>
            <person name="Pippel M."/>
            <person name="Attardo G.M."/>
            <person name="Benoit J.B."/>
            <person name="Bornberg-Bauer E."/>
            <person name="Tobe S.S."/>
        </authorList>
    </citation>
    <scope>NUCLEOTIDE SEQUENCE</scope>
    <source>
        <strain evidence="9">Stay&amp;Tobe</strain>
    </source>
</reference>
<comment type="subcellular location">
    <subcellularLocation>
        <location evidence="2">Cytoplasm</location>
    </subcellularLocation>
    <subcellularLocation>
        <location evidence="1">Mitochondrion</location>
    </subcellularLocation>
</comment>
<dbReference type="Proteomes" id="UP001233999">
    <property type="component" value="Unassembled WGS sequence"/>
</dbReference>
<evidence type="ECO:0000313" key="10">
    <source>
        <dbReference type="Proteomes" id="UP001233999"/>
    </source>
</evidence>
<keyword evidence="4" id="KW-0853">WD repeat</keyword>
<keyword evidence="5" id="KW-0677">Repeat</keyword>
<dbReference type="PANTHER" id="PTHR22838">
    <property type="entry name" value="WD REPEAT PROTEIN 26-RELATED"/>
    <property type="match status" value="1"/>
</dbReference>
<evidence type="ECO:0000256" key="7">
    <source>
        <dbReference type="SAM" id="MobiDB-lite"/>
    </source>
</evidence>
<feature type="compositionally biased region" description="Polar residues" evidence="7">
    <location>
        <begin position="15"/>
        <end position="31"/>
    </location>
</feature>
<comment type="caution">
    <text evidence="9">The sequence shown here is derived from an EMBL/GenBank/DDBJ whole genome shotgun (WGS) entry which is preliminary data.</text>
</comment>
<dbReference type="SMART" id="SM00667">
    <property type="entry name" value="LisH"/>
    <property type="match status" value="1"/>
</dbReference>
<dbReference type="GO" id="GO:0005739">
    <property type="term" value="C:mitochondrion"/>
    <property type="evidence" value="ECO:0007669"/>
    <property type="project" value="UniProtKB-SubCell"/>
</dbReference>
<sequence length="109" mass="11914">DGGLAPPPRKKSRTLDATMQQAANGCTQRNGVSEDHSASSSQQNGTELTYSAKIIDKTNQDIVRLIGQHLKTIGLNRTADLLMQESGCRLDHPAAAKFRQHVMDGDWNK</sequence>
<feature type="region of interest" description="Disordered" evidence="7">
    <location>
        <begin position="1"/>
        <end position="45"/>
    </location>
</feature>
<dbReference type="InterPro" id="IPR051350">
    <property type="entry name" value="WD_repeat-ST_regulator"/>
</dbReference>
<dbReference type="AlphaFoldDB" id="A0AAD8EKV9"/>
<evidence type="ECO:0000313" key="9">
    <source>
        <dbReference type="EMBL" id="KAJ9594415.1"/>
    </source>
</evidence>
<feature type="non-terminal residue" evidence="9">
    <location>
        <position position="109"/>
    </location>
</feature>
<dbReference type="EMBL" id="JASPKZ010003046">
    <property type="protein sequence ID" value="KAJ9594415.1"/>
    <property type="molecule type" value="Genomic_DNA"/>
</dbReference>
<evidence type="ECO:0000256" key="3">
    <source>
        <dbReference type="ARBA" id="ARBA00022490"/>
    </source>
</evidence>
<evidence type="ECO:0000256" key="6">
    <source>
        <dbReference type="ARBA" id="ARBA00023128"/>
    </source>
</evidence>
<dbReference type="Pfam" id="PF17814">
    <property type="entry name" value="LisH_TPL"/>
    <property type="match status" value="1"/>
</dbReference>
<evidence type="ECO:0000256" key="5">
    <source>
        <dbReference type="ARBA" id="ARBA00022737"/>
    </source>
</evidence>
<name>A0AAD8EKV9_DIPPU</name>
<feature type="non-terminal residue" evidence="9">
    <location>
        <position position="1"/>
    </location>
</feature>
<feature type="domain" description="TPL/SMU1 LisH-like dimerisation" evidence="8">
    <location>
        <begin position="60"/>
        <end position="88"/>
    </location>
</feature>
<proteinExistence type="predicted"/>
<dbReference type="GO" id="GO:0034657">
    <property type="term" value="C:GID complex"/>
    <property type="evidence" value="ECO:0007669"/>
    <property type="project" value="TreeGrafter"/>
</dbReference>
<protein>
    <recommendedName>
        <fullName evidence="8">TPL/SMU1 LisH-like dimerisation domain-containing protein</fullName>
    </recommendedName>
</protein>
<evidence type="ECO:0000256" key="1">
    <source>
        <dbReference type="ARBA" id="ARBA00004173"/>
    </source>
</evidence>